<dbReference type="InterPro" id="IPR003694">
    <property type="entry name" value="NAD_synthase"/>
</dbReference>
<keyword evidence="13" id="KW-1185">Reference proteome</keyword>
<dbReference type="SUPFAM" id="SSF56317">
    <property type="entry name" value="Carbon-nitrogen hydrolase"/>
    <property type="match status" value="1"/>
</dbReference>
<name>A0A564YX36_HYMDI</name>
<dbReference type="UniPathway" id="UPA00253">
    <property type="reaction ID" value="UER00334"/>
</dbReference>
<evidence type="ECO:0000256" key="2">
    <source>
        <dbReference type="ARBA" id="ARBA00007145"/>
    </source>
</evidence>
<evidence type="ECO:0000259" key="11">
    <source>
        <dbReference type="PROSITE" id="PS50263"/>
    </source>
</evidence>
<keyword evidence="5 10" id="KW-0436">Ligase</keyword>
<dbReference type="AlphaFoldDB" id="A0A564YX36"/>
<proteinExistence type="inferred from homology"/>
<keyword evidence="8 10" id="KW-0520">NAD</keyword>
<sequence length="714" mass="80178">MLKFSICNLNQWVLDFKGNTDRILQSIREAKVSGSKYRLGPELDITSYGCEDHFYEADTYLHSWECVAKILEATANDPYCRDIVCEIGAPVMFQLTPKSPKSRYNCRILLLNGRILLIRPKIILADSGLHRESRWFFPWHSTWHLETYHLPKIVTDVCGQKTAPFGCTILKFSCNTIVGLETCEEMWIVEEGFSRPHLIYYQSGANIVFNASASHHELRKLDRRLELIGGASAHGNGIYAYSNLLGCDGGRTCFDGGAIVADRGEIITLGERFFLADVHTNTVSVKITPRTEPIIKPETCIDVDFYLLDETATPVPRIWFPQHLVEEEIANAPAMWLWDNLRRSGAGGFFLCLSGGLDSSSVACLVFHMCRRIYEEINRGNDGDGNTDVLRELRRVACESDSYTPRSPRHICSRLLTTCFLPAEGITSATTRLRATRLAKAIACKHVETDITAATKAFIESTSKALGRSEAPPKFESQGGTRRDDAALQNLQARCRLVAGYLTAQLLPQQSFPPLLMLSSANLDEALCGYLTKYDCSSADLNPIGSISKEDLRRFLGYFTTNVKTSECSEYFELASVLNEILAAQPTAELTPLGASNETEQSDETDIGLTYAELSQLGTLRKKEALGPVGVFRRFMELNEVKNKLDALVAVEKVKLFFRKYSSNRHKSTVLPPSLHMESYSADDNRFDLRPFLYRPDWPHQFERMDEIAANMPE</sequence>
<dbReference type="Pfam" id="PF00795">
    <property type="entry name" value="CN_hydrolase"/>
    <property type="match status" value="1"/>
</dbReference>
<dbReference type="SUPFAM" id="SSF52402">
    <property type="entry name" value="Adenine nucleotide alpha hydrolases-like"/>
    <property type="match status" value="1"/>
</dbReference>
<evidence type="ECO:0000256" key="5">
    <source>
        <dbReference type="ARBA" id="ARBA00022598"/>
    </source>
</evidence>
<dbReference type="Pfam" id="PF02540">
    <property type="entry name" value="NAD_synthase"/>
    <property type="match status" value="1"/>
</dbReference>
<evidence type="ECO:0000256" key="3">
    <source>
        <dbReference type="ARBA" id="ARBA00012743"/>
    </source>
</evidence>
<evidence type="ECO:0000256" key="7">
    <source>
        <dbReference type="ARBA" id="ARBA00022840"/>
    </source>
</evidence>
<dbReference type="GO" id="GO:0005737">
    <property type="term" value="C:cytoplasm"/>
    <property type="evidence" value="ECO:0007669"/>
    <property type="project" value="InterPro"/>
</dbReference>
<evidence type="ECO:0000256" key="6">
    <source>
        <dbReference type="ARBA" id="ARBA00022741"/>
    </source>
</evidence>
<evidence type="ECO:0000256" key="1">
    <source>
        <dbReference type="ARBA" id="ARBA00005188"/>
    </source>
</evidence>
<evidence type="ECO:0000256" key="8">
    <source>
        <dbReference type="ARBA" id="ARBA00023027"/>
    </source>
</evidence>
<dbReference type="Gene3D" id="3.40.50.620">
    <property type="entry name" value="HUPs"/>
    <property type="match status" value="1"/>
</dbReference>
<dbReference type="PANTHER" id="PTHR23090:SF9">
    <property type="entry name" value="GLUTAMINE-DEPENDENT NAD(+) SYNTHETASE"/>
    <property type="match status" value="1"/>
</dbReference>
<feature type="domain" description="CN hydrolase" evidence="11">
    <location>
        <begin position="2"/>
        <end position="285"/>
    </location>
</feature>
<evidence type="ECO:0000256" key="4">
    <source>
        <dbReference type="ARBA" id="ARBA00017309"/>
    </source>
</evidence>
<dbReference type="InterPro" id="IPR014729">
    <property type="entry name" value="Rossmann-like_a/b/a_fold"/>
</dbReference>
<reference evidence="12 13" key="1">
    <citation type="submission" date="2019-07" db="EMBL/GenBank/DDBJ databases">
        <authorList>
            <person name="Jastrzebski P J."/>
            <person name="Paukszto L."/>
            <person name="Jastrzebski P J."/>
        </authorList>
    </citation>
    <scope>NUCLEOTIDE SEQUENCE [LARGE SCALE GENOMIC DNA]</scope>
    <source>
        <strain evidence="12 13">WMS-il1</strain>
    </source>
</reference>
<dbReference type="EC" id="6.3.5.1" evidence="3 10"/>
<dbReference type="CDD" id="cd00553">
    <property type="entry name" value="NAD_synthase"/>
    <property type="match status" value="1"/>
</dbReference>
<organism evidence="12 13">
    <name type="scientific">Hymenolepis diminuta</name>
    <name type="common">Rat tapeworm</name>
    <dbReference type="NCBI Taxonomy" id="6216"/>
    <lineage>
        <taxon>Eukaryota</taxon>
        <taxon>Metazoa</taxon>
        <taxon>Spiralia</taxon>
        <taxon>Lophotrochozoa</taxon>
        <taxon>Platyhelminthes</taxon>
        <taxon>Cestoda</taxon>
        <taxon>Eucestoda</taxon>
        <taxon>Cyclophyllidea</taxon>
        <taxon>Hymenolepididae</taxon>
        <taxon>Hymenolepis</taxon>
    </lineage>
</organism>
<dbReference type="Gene3D" id="3.60.110.10">
    <property type="entry name" value="Carbon-nitrogen hydrolase"/>
    <property type="match status" value="1"/>
</dbReference>
<protein>
    <recommendedName>
        <fullName evidence="4 10">Glutamine-dependent NAD(+) synthetase</fullName>
        <ecNumber evidence="3 10">6.3.5.1</ecNumber>
    </recommendedName>
    <alternativeName>
        <fullName evidence="9 10">NAD(+) synthase [glutamine-hydrolyzing]</fullName>
    </alternativeName>
</protein>
<keyword evidence="6 10" id="KW-0547">Nucleotide-binding</keyword>
<comment type="catalytic activity">
    <reaction evidence="10">
        <text>deamido-NAD(+) + L-glutamine + ATP + H2O = L-glutamate + AMP + diphosphate + NAD(+) + H(+)</text>
        <dbReference type="Rhea" id="RHEA:24384"/>
        <dbReference type="ChEBI" id="CHEBI:15377"/>
        <dbReference type="ChEBI" id="CHEBI:15378"/>
        <dbReference type="ChEBI" id="CHEBI:29985"/>
        <dbReference type="ChEBI" id="CHEBI:30616"/>
        <dbReference type="ChEBI" id="CHEBI:33019"/>
        <dbReference type="ChEBI" id="CHEBI:57540"/>
        <dbReference type="ChEBI" id="CHEBI:58359"/>
        <dbReference type="ChEBI" id="CHEBI:58437"/>
        <dbReference type="ChEBI" id="CHEBI:456215"/>
        <dbReference type="EC" id="6.3.5.1"/>
    </reaction>
</comment>
<dbReference type="Proteomes" id="UP000321570">
    <property type="component" value="Unassembled WGS sequence"/>
</dbReference>
<dbReference type="PIRSF" id="PIRSF006630">
    <property type="entry name" value="NADS_GAT"/>
    <property type="match status" value="1"/>
</dbReference>
<evidence type="ECO:0000313" key="12">
    <source>
        <dbReference type="EMBL" id="VUZ51726.1"/>
    </source>
</evidence>
<keyword evidence="7 10" id="KW-0067">ATP-binding</keyword>
<dbReference type="InterPro" id="IPR014445">
    <property type="entry name" value="Gln-dep_NAD_synthase"/>
</dbReference>
<dbReference type="EMBL" id="CABIJS010000444">
    <property type="protein sequence ID" value="VUZ51726.1"/>
    <property type="molecule type" value="Genomic_DNA"/>
</dbReference>
<dbReference type="GO" id="GO:0009435">
    <property type="term" value="P:NAD+ biosynthetic process"/>
    <property type="evidence" value="ECO:0007669"/>
    <property type="project" value="UniProtKB-UniRule"/>
</dbReference>
<comment type="similarity">
    <text evidence="2 10">In the C-terminal section; belongs to the NAD synthetase family.</text>
</comment>
<dbReference type="PANTHER" id="PTHR23090">
    <property type="entry name" value="NH 3 /GLUTAMINE-DEPENDENT NAD + SYNTHETASE"/>
    <property type="match status" value="1"/>
</dbReference>
<dbReference type="CDD" id="cd07570">
    <property type="entry name" value="GAT_Gln-NAD-synth"/>
    <property type="match status" value="1"/>
</dbReference>
<accession>A0A564YX36</accession>
<comment type="pathway">
    <text evidence="1 10">Cofactor biosynthesis; NAD(+) biosynthesis; NAD(+) from deamido-NAD(+) (L-Gln route): step 1/1.</text>
</comment>
<dbReference type="PROSITE" id="PS50263">
    <property type="entry name" value="CN_HYDROLASE"/>
    <property type="match status" value="1"/>
</dbReference>
<evidence type="ECO:0000313" key="13">
    <source>
        <dbReference type="Proteomes" id="UP000321570"/>
    </source>
</evidence>
<dbReference type="InterPro" id="IPR036526">
    <property type="entry name" value="C-N_Hydrolase_sf"/>
</dbReference>
<dbReference type="FunFam" id="3.40.50.620:FF:000036">
    <property type="entry name" value="Glutamine-dependent NAD(+) synthetase"/>
    <property type="match status" value="1"/>
</dbReference>
<gene>
    <name evidence="12" type="ORF">WMSIL1_LOCUS10267</name>
</gene>
<evidence type="ECO:0000256" key="10">
    <source>
        <dbReference type="PIRNR" id="PIRNR006630"/>
    </source>
</evidence>
<dbReference type="InterPro" id="IPR022310">
    <property type="entry name" value="NAD/GMP_synthase"/>
</dbReference>
<dbReference type="GO" id="GO:0003952">
    <property type="term" value="F:NAD+ synthase (glutamine-hydrolyzing) activity"/>
    <property type="evidence" value="ECO:0007669"/>
    <property type="project" value="UniProtKB-UniRule"/>
</dbReference>
<dbReference type="InterPro" id="IPR003010">
    <property type="entry name" value="C-N_Hydrolase"/>
</dbReference>
<evidence type="ECO:0000256" key="9">
    <source>
        <dbReference type="ARBA" id="ARBA00030681"/>
    </source>
</evidence>
<dbReference type="HAMAP" id="MF_02090">
    <property type="entry name" value="NadE_glutamine_dep"/>
    <property type="match status" value="1"/>
</dbReference>
<dbReference type="GO" id="GO:0004359">
    <property type="term" value="F:glutaminase activity"/>
    <property type="evidence" value="ECO:0007669"/>
    <property type="project" value="InterPro"/>
</dbReference>
<dbReference type="GO" id="GO:0005524">
    <property type="term" value="F:ATP binding"/>
    <property type="evidence" value="ECO:0007669"/>
    <property type="project" value="UniProtKB-UniRule"/>
</dbReference>